<proteinExistence type="predicted"/>
<reference evidence="1 2" key="1">
    <citation type="journal article" date="2019" name="Nat. Commun.">
        <title>The antimicrobial potential of Streptomyces from insect microbiomes.</title>
        <authorList>
            <person name="Chevrette M.G."/>
            <person name="Carlson C.M."/>
            <person name="Ortega H.E."/>
            <person name="Thomas C."/>
            <person name="Ananiev G.E."/>
            <person name="Barns K.J."/>
            <person name="Book A.J."/>
            <person name="Cagnazzo J."/>
            <person name="Carlos C."/>
            <person name="Flanigan W."/>
            <person name="Grubbs K.J."/>
            <person name="Horn H.A."/>
            <person name="Hoffmann F.M."/>
            <person name="Klassen J.L."/>
            <person name="Knack J.J."/>
            <person name="Lewin G.R."/>
            <person name="McDonald B.R."/>
            <person name="Muller L."/>
            <person name="Melo W.G.P."/>
            <person name="Pinto-Tomas A.A."/>
            <person name="Schmitz A."/>
            <person name="Wendt-Pienkowski E."/>
            <person name="Wildman S."/>
            <person name="Zhao M."/>
            <person name="Zhang F."/>
            <person name="Bugni T.S."/>
            <person name="Andes D.R."/>
            <person name="Pupo M.T."/>
            <person name="Currie C.R."/>
        </authorList>
    </citation>
    <scope>NUCLEOTIDE SEQUENCE [LARGE SCALE GENOMIC DNA]</scope>
    <source>
        <strain evidence="1 2">SID5840</strain>
    </source>
</reference>
<dbReference type="CDD" id="cd02603">
    <property type="entry name" value="HAD_sEH-N_like"/>
    <property type="match status" value="1"/>
</dbReference>
<dbReference type="NCBIfam" id="TIGR01549">
    <property type="entry name" value="HAD-SF-IA-v1"/>
    <property type="match status" value="1"/>
</dbReference>
<dbReference type="Gene3D" id="1.10.150.240">
    <property type="entry name" value="Putative phosphatase, domain 2"/>
    <property type="match status" value="1"/>
</dbReference>
<dbReference type="InterPro" id="IPR023198">
    <property type="entry name" value="PGP-like_dom2"/>
</dbReference>
<dbReference type="PANTHER" id="PTHR47829:SF1">
    <property type="entry name" value="HAD FAMILY PHOSPHATASE"/>
    <property type="match status" value="1"/>
</dbReference>
<gene>
    <name evidence="1" type="ORF">GTW20_06735</name>
</gene>
<dbReference type="NCBIfam" id="TIGR01509">
    <property type="entry name" value="HAD-SF-IA-v3"/>
    <property type="match status" value="1"/>
</dbReference>
<dbReference type="Pfam" id="PF00702">
    <property type="entry name" value="Hydrolase"/>
    <property type="match status" value="1"/>
</dbReference>
<sequence length="218" mass="24478">MNGTRRGVISDWGGVLTPPLLDGIRAWLDADRIDADHYYEVMRPYFEGTLPDNPVHALERGEIDTAEFERDLAALLRSTHGGPVRAEGLIHRMFSRFEPVHDMYETLRAARRSGAGTALLSNSWGNGYPREHFATTFDTVVISGEVGMRKPEERIYLHTCERMGLAPEDCVFIDDLEHNIETAEALGMTGILHTDVESTRRALARFLASEDETEHQPA</sequence>
<dbReference type="Gene3D" id="3.40.50.1000">
    <property type="entry name" value="HAD superfamily/HAD-like"/>
    <property type="match status" value="1"/>
</dbReference>
<comment type="caution">
    <text evidence="1">The sequence shown here is derived from an EMBL/GenBank/DDBJ whole genome shotgun (WGS) entry which is preliminary data.</text>
</comment>
<keyword evidence="1" id="KW-0378">Hydrolase</keyword>
<dbReference type="GeneID" id="91391627"/>
<dbReference type="InterPro" id="IPR036412">
    <property type="entry name" value="HAD-like_sf"/>
</dbReference>
<accession>A0A7K2IQ72</accession>
<dbReference type="AlphaFoldDB" id="A0A7K2IQ72"/>
<dbReference type="PRINTS" id="PR00413">
    <property type="entry name" value="HADHALOGNASE"/>
</dbReference>
<dbReference type="RefSeq" id="WP_017533525.1">
    <property type="nucleotide sequence ID" value="NZ_BAZE01000005.1"/>
</dbReference>
<evidence type="ECO:0000313" key="1">
    <source>
        <dbReference type="EMBL" id="MYR31977.1"/>
    </source>
</evidence>
<evidence type="ECO:0000313" key="2">
    <source>
        <dbReference type="Proteomes" id="UP000467124"/>
    </source>
</evidence>
<protein>
    <submittedName>
        <fullName evidence="1">HAD-IA family hydrolase</fullName>
    </submittedName>
</protein>
<dbReference type="Proteomes" id="UP000467124">
    <property type="component" value="Unassembled WGS sequence"/>
</dbReference>
<dbReference type="GO" id="GO:0016787">
    <property type="term" value="F:hydrolase activity"/>
    <property type="evidence" value="ECO:0007669"/>
    <property type="project" value="UniProtKB-KW"/>
</dbReference>
<dbReference type="SUPFAM" id="SSF56784">
    <property type="entry name" value="HAD-like"/>
    <property type="match status" value="1"/>
</dbReference>
<dbReference type="EMBL" id="WWHY01000001">
    <property type="protein sequence ID" value="MYR31977.1"/>
    <property type="molecule type" value="Genomic_DNA"/>
</dbReference>
<name>A0A7K2IQ72_9ACTN</name>
<dbReference type="PANTHER" id="PTHR47829">
    <property type="entry name" value="HYDROLASE, PUTATIVE (AFU_ORTHOLOGUE AFUA_1G12880)-RELATED"/>
    <property type="match status" value="1"/>
</dbReference>
<dbReference type="InterPro" id="IPR023214">
    <property type="entry name" value="HAD_sf"/>
</dbReference>
<dbReference type="InterPro" id="IPR006439">
    <property type="entry name" value="HAD-SF_hydro_IA"/>
</dbReference>
<organism evidence="1 2">
    <name type="scientific">Nocardiopsis alba</name>
    <dbReference type="NCBI Taxonomy" id="53437"/>
    <lineage>
        <taxon>Bacteria</taxon>
        <taxon>Bacillati</taxon>
        <taxon>Actinomycetota</taxon>
        <taxon>Actinomycetes</taxon>
        <taxon>Streptosporangiales</taxon>
        <taxon>Nocardiopsidaceae</taxon>
        <taxon>Nocardiopsis</taxon>
    </lineage>
</organism>
<dbReference type="InterPro" id="IPR052898">
    <property type="entry name" value="ACAD10-like"/>
</dbReference>